<dbReference type="PRINTS" id="PR00080">
    <property type="entry name" value="SDRFAMILY"/>
</dbReference>
<evidence type="ECO:0000256" key="6">
    <source>
        <dbReference type="PIRSR" id="PIRSR611284-2"/>
    </source>
</evidence>
<dbReference type="NCBIfam" id="NF009466">
    <property type="entry name" value="PRK12826.1-2"/>
    <property type="match status" value="1"/>
</dbReference>
<evidence type="ECO:0000313" key="10">
    <source>
        <dbReference type="Proteomes" id="UP001530377"/>
    </source>
</evidence>
<feature type="chain" id="PRO_5044786618" description="3-oxoacyl-[acyl-carrier-protein] reductase" evidence="7">
    <location>
        <begin position="19"/>
        <end position="296"/>
    </location>
</feature>
<dbReference type="NCBIfam" id="TIGR01830">
    <property type="entry name" value="3oxo_ACP_reduc"/>
    <property type="match status" value="1"/>
</dbReference>
<dbReference type="SUPFAM" id="SSF51735">
    <property type="entry name" value="NAD(P)-binding Rossmann-fold domains"/>
    <property type="match status" value="1"/>
</dbReference>
<dbReference type="Pfam" id="PF13561">
    <property type="entry name" value="adh_short_C2"/>
    <property type="match status" value="1"/>
</dbReference>
<dbReference type="Proteomes" id="UP001530377">
    <property type="component" value="Unassembled WGS sequence"/>
</dbReference>
<keyword evidence="10" id="KW-1185">Reference proteome</keyword>
<evidence type="ECO:0000256" key="1">
    <source>
        <dbReference type="ARBA" id="ARBA00006484"/>
    </source>
</evidence>
<feature type="active site" description="Proton acceptor" evidence="5">
    <location>
        <position position="201"/>
    </location>
</feature>
<keyword evidence="7" id="KW-0732">Signal</keyword>
<proteinExistence type="inferred from homology"/>
<dbReference type="GO" id="GO:0004316">
    <property type="term" value="F:3-oxoacyl-[acyl-carrier-protein] reductase (NADPH) activity"/>
    <property type="evidence" value="ECO:0007669"/>
    <property type="project" value="UniProtKB-EC"/>
</dbReference>
<feature type="signal peptide" evidence="7">
    <location>
        <begin position="1"/>
        <end position="18"/>
    </location>
</feature>
<evidence type="ECO:0000256" key="7">
    <source>
        <dbReference type="SAM" id="SignalP"/>
    </source>
</evidence>
<accession>A0ABD3RYI7</accession>
<evidence type="ECO:0000256" key="2">
    <source>
        <dbReference type="ARBA" id="ARBA00012948"/>
    </source>
</evidence>
<feature type="binding site" evidence="6">
    <location>
        <position position="132"/>
    </location>
    <ligand>
        <name>NADP(+)</name>
        <dbReference type="ChEBI" id="CHEBI:58349"/>
    </ligand>
</feature>
<dbReference type="PRINTS" id="PR00081">
    <property type="entry name" value="GDHRDH"/>
</dbReference>
<dbReference type="InterPro" id="IPR057326">
    <property type="entry name" value="KR_dom"/>
</dbReference>
<dbReference type="AlphaFoldDB" id="A0ABD3RYI7"/>
<comment type="similarity">
    <text evidence="1">Belongs to the short-chain dehydrogenases/reductases (SDR) family.</text>
</comment>
<evidence type="ECO:0000256" key="5">
    <source>
        <dbReference type="PIRSR" id="PIRSR611284-1"/>
    </source>
</evidence>
<keyword evidence="3" id="KW-0560">Oxidoreductase</keyword>
<evidence type="ECO:0000256" key="3">
    <source>
        <dbReference type="ARBA" id="ARBA00023002"/>
    </source>
</evidence>
<comment type="caution">
    <text evidence="9">The sequence shown here is derived from an EMBL/GenBank/DDBJ whole genome shotgun (WGS) entry which is preliminary data.</text>
</comment>
<feature type="binding site" evidence="6">
    <location>
        <begin position="54"/>
        <end position="57"/>
    </location>
    <ligand>
        <name>NADP(+)</name>
        <dbReference type="ChEBI" id="CHEBI:58349"/>
    </ligand>
</feature>
<comment type="catalytic activity">
    <reaction evidence="4">
        <text>a (3R)-hydroxyacyl-[ACP] + NADP(+) = a 3-oxoacyl-[ACP] + NADPH + H(+)</text>
        <dbReference type="Rhea" id="RHEA:17397"/>
        <dbReference type="Rhea" id="RHEA-COMP:9916"/>
        <dbReference type="Rhea" id="RHEA-COMP:9945"/>
        <dbReference type="ChEBI" id="CHEBI:15378"/>
        <dbReference type="ChEBI" id="CHEBI:57783"/>
        <dbReference type="ChEBI" id="CHEBI:58349"/>
        <dbReference type="ChEBI" id="CHEBI:78776"/>
        <dbReference type="ChEBI" id="CHEBI:78827"/>
        <dbReference type="EC" id="1.1.1.100"/>
    </reaction>
</comment>
<feature type="binding site" evidence="6">
    <location>
        <begin position="201"/>
        <end position="205"/>
    </location>
    <ligand>
        <name>NADP(+)</name>
        <dbReference type="ChEBI" id="CHEBI:58349"/>
    </ligand>
</feature>
<organism evidence="9 10">
    <name type="scientific">Cyclostephanos tholiformis</name>
    <dbReference type="NCBI Taxonomy" id="382380"/>
    <lineage>
        <taxon>Eukaryota</taxon>
        <taxon>Sar</taxon>
        <taxon>Stramenopiles</taxon>
        <taxon>Ochrophyta</taxon>
        <taxon>Bacillariophyta</taxon>
        <taxon>Coscinodiscophyceae</taxon>
        <taxon>Thalassiosirophycidae</taxon>
        <taxon>Stephanodiscales</taxon>
        <taxon>Stephanodiscaceae</taxon>
        <taxon>Cyclostephanos</taxon>
    </lineage>
</organism>
<reference evidence="9 10" key="1">
    <citation type="submission" date="2024-10" db="EMBL/GenBank/DDBJ databases">
        <title>Updated reference genomes for cyclostephanoid diatoms.</title>
        <authorList>
            <person name="Roberts W.R."/>
            <person name="Alverson A.J."/>
        </authorList>
    </citation>
    <scope>NUCLEOTIDE SEQUENCE [LARGE SCALE GENOMIC DNA]</scope>
    <source>
        <strain evidence="9 10">AJA228-03</strain>
    </source>
</reference>
<evidence type="ECO:0000259" key="8">
    <source>
        <dbReference type="SMART" id="SM00822"/>
    </source>
</evidence>
<dbReference type="PANTHER" id="PTHR42879">
    <property type="entry name" value="3-OXOACYL-(ACYL-CARRIER-PROTEIN) REDUCTASE"/>
    <property type="match status" value="1"/>
</dbReference>
<dbReference type="SMART" id="SM00822">
    <property type="entry name" value="PKS_KR"/>
    <property type="match status" value="1"/>
</dbReference>
<protein>
    <recommendedName>
        <fullName evidence="2">3-oxoacyl-[acyl-carrier-protein] reductase</fullName>
        <ecNumber evidence="2">1.1.1.100</ecNumber>
    </recommendedName>
</protein>
<dbReference type="InterPro" id="IPR011284">
    <property type="entry name" value="3oxo_ACP_reduc"/>
</dbReference>
<dbReference type="Gene3D" id="3.40.50.720">
    <property type="entry name" value="NAD(P)-binding Rossmann-like Domain"/>
    <property type="match status" value="1"/>
</dbReference>
<evidence type="ECO:0000313" key="9">
    <source>
        <dbReference type="EMBL" id="KAL3817246.1"/>
    </source>
</evidence>
<gene>
    <name evidence="9" type="ORF">ACHAXA_009533</name>
</gene>
<sequence length="296" mass="30931">MKFLSAIVLGAFASTVSAFVPATPLNVVSSPRRHASPSEIRMVAENAKVCLVTGASRGLGAAIALELGKAGQKVVVNYAGSKDKALEVVDAVIAAGGHAIAVQADCSNQESIQAMFKQVIDEYGTCDVLVNNAGITADGLVLRMKPKQWQDVIDINLTGVFYTTQEFFKLASKKKMSEGAGRIINISSVVGQVGNEGQANYAAAKGGVIGLTMSNAREFPSRGVTVNCVCPGYIQTDMTDALPDAVKEMVIKKIPLARMGKAEEVAGMTRFLAIDPAAAYITGHCFNVDGGMAIGA</sequence>
<keyword evidence="6" id="KW-0521">NADP</keyword>
<evidence type="ECO:0000256" key="4">
    <source>
        <dbReference type="ARBA" id="ARBA00048508"/>
    </source>
</evidence>
<dbReference type="EMBL" id="JALLPB020000113">
    <property type="protein sequence ID" value="KAL3817246.1"/>
    <property type="molecule type" value="Genomic_DNA"/>
</dbReference>
<dbReference type="CDD" id="cd05333">
    <property type="entry name" value="BKR_SDR_c"/>
    <property type="match status" value="1"/>
</dbReference>
<dbReference type="FunFam" id="3.40.50.720:FF:000173">
    <property type="entry name" value="3-oxoacyl-[acyl-carrier protein] reductase"/>
    <property type="match status" value="1"/>
</dbReference>
<dbReference type="InterPro" id="IPR036291">
    <property type="entry name" value="NAD(P)-bd_dom_sf"/>
</dbReference>
<name>A0ABD3RYI7_9STRA</name>
<dbReference type="EC" id="1.1.1.100" evidence="2"/>
<feature type="domain" description="Ketoreductase" evidence="8">
    <location>
        <begin position="48"/>
        <end position="232"/>
    </location>
</feature>
<dbReference type="InterPro" id="IPR050259">
    <property type="entry name" value="SDR"/>
</dbReference>
<feature type="binding site" evidence="6">
    <location>
        <position position="234"/>
    </location>
    <ligand>
        <name>NADP(+)</name>
        <dbReference type="ChEBI" id="CHEBI:58349"/>
    </ligand>
</feature>
<dbReference type="PANTHER" id="PTHR42879:SF2">
    <property type="entry name" value="3-OXOACYL-[ACYL-CARRIER-PROTEIN] REDUCTASE FABG"/>
    <property type="match status" value="1"/>
</dbReference>
<dbReference type="InterPro" id="IPR002347">
    <property type="entry name" value="SDR_fam"/>
</dbReference>